<keyword evidence="3" id="KW-1185">Reference proteome</keyword>
<protein>
    <submittedName>
        <fullName evidence="2">Uncharacterized protein</fullName>
    </submittedName>
</protein>
<comment type="caution">
    <text evidence="2">The sequence shown here is derived from an EMBL/GenBank/DDBJ whole genome shotgun (WGS) entry which is preliminary data.</text>
</comment>
<dbReference type="AlphaFoldDB" id="A0AAV7PFE2"/>
<feature type="non-terminal residue" evidence="2">
    <location>
        <position position="1"/>
    </location>
</feature>
<sequence>RLATRLCKGNSESQTKGGNHNETRLTTAEPVACYRVTTLKQAYCQIGSRLQNALKPR</sequence>
<reference evidence="2" key="1">
    <citation type="journal article" date="2022" name="bioRxiv">
        <title>Sequencing and chromosome-scale assembly of the giantPleurodeles waltlgenome.</title>
        <authorList>
            <person name="Brown T."/>
            <person name="Elewa A."/>
            <person name="Iarovenko S."/>
            <person name="Subramanian E."/>
            <person name="Araus A.J."/>
            <person name="Petzold A."/>
            <person name="Susuki M."/>
            <person name="Suzuki K.-i.T."/>
            <person name="Hayashi T."/>
            <person name="Toyoda A."/>
            <person name="Oliveira C."/>
            <person name="Osipova E."/>
            <person name="Leigh N.D."/>
            <person name="Simon A."/>
            <person name="Yun M.H."/>
        </authorList>
    </citation>
    <scope>NUCLEOTIDE SEQUENCE</scope>
    <source>
        <strain evidence="2">20211129_DDA</strain>
        <tissue evidence="2">Liver</tissue>
    </source>
</reference>
<accession>A0AAV7PFE2</accession>
<proteinExistence type="predicted"/>
<evidence type="ECO:0000256" key="1">
    <source>
        <dbReference type="SAM" id="MobiDB-lite"/>
    </source>
</evidence>
<gene>
    <name evidence="2" type="ORF">NDU88_005337</name>
</gene>
<feature type="compositionally biased region" description="Polar residues" evidence="1">
    <location>
        <begin position="10"/>
        <end position="24"/>
    </location>
</feature>
<evidence type="ECO:0000313" key="3">
    <source>
        <dbReference type="Proteomes" id="UP001066276"/>
    </source>
</evidence>
<organism evidence="2 3">
    <name type="scientific">Pleurodeles waltl</name>
    <name type="common">Iberian ribbed newt</name>
    <dbReference type="NCBI Taxonomy" id="8319"/>
    <lineage>
        <taxon>Eukaryota</taxon>
        <taxon>Metazoa</taxon>
        <taxon>Chordata</taxon>
        <taxon>Craniata</taxon>
        <taxon>Vertebrata</taxon>
        <taxon>Euteleostomi</taxon>
        <taxon>Amphibia</taxon>
        <taxon>Batrachia</taxon>
        <taxon>Caudata</taxon>
        <taxon>Salamandroidea</taxon>
        <taxon>Salamandridae</taxon>
        <taxon>Pleurodelinae</taxon>
        <taxon>Pleurodeles</taxon>
    </lineage>
</organism>
<dbReference type="EMBL" id="JANPWB010000011">
    <property type="protein sequence ID" value="KAJ1126931.1"/>
    <property type="molecule type" value="Genomic_DNA"/>
</dbReference>
<feature type="region of interest" description="Disordered" evidence="1">
    <location>
        <begin position="1"/>
        <end position="24"/>
    </location>
</feature>
<name>A0AAV7PFE2_PLEWA</name>
<dbReference type="Proteomes" id="UP001066276">
    <property type="component" value="Chromosome 7"/>
</dbReference>
<feature type="non-terminal residue" evidence="2">
    <location>
        <position position="57"/>
    </location>
</feature>
<evidence type="ECO:0000313" key="2">
    <source>
        <dbReference type="EMBL" id="KAJ1126931.1"/>
    </source>
</evidence>